<dbReference type="InterPro" id="IPR016185">
    <property type="entry name" value="PreATP-grasp_dom_sf"/>
</dbReference>
<dbReference type="PANTHER" id="PTHR18866:SF33">
    <property type="entry name" value="METHYLCROTONOYL-COA CARBOXYLASE SUBUNIT ALPHA, MITOCHONDRIAL-RELATED"/>
    <property type="match status" value="1"/>
</dbReference>
<dbReference type="Pfam" id="PF00289">
    <property type="entry name" value="Biotin_carb_N"/>
    <property type="match status" value="1"/>
</dbReference>
<dbReference type="InterPro" id="IPR000089">
    <property type="entry name" value="Biotin_lipoyl"/>
</dbReference>
<accession>A0A839YX46</accession>
<evidence type="ECO:0000256" key="6">
    <source>
        <dbReference type="ARBA" id="ARBA00022741"/>
    </source>
</evidence>
<keyword evidence="11" id="KW-0443">Lipid metabolism</keyword>
<evidence type="ECO:0000256" key="8">
    <source>
        <dbReference type="ARBA" id="ARBA00022842"/>
    </source>
</evidence>
<dbReference type="InterPro" id="IPR011054">
    <property type="entry name" value="Rudment_hybrid_motif"/>
</dbReference>
<dbReference type="SUPFAM" id="SSF51230">
    <property type="entry name" value="Single hybrid motif"/>
    <property type="match status" value="1"/>
</dbReference>
<dbReference type="NCBIfam" id="NF006367">
    <property type="entry name" value="PRK08591.1"/>
    <property type="match status" value="1"/>
</dbReference>
<comment type="catalytic activity">
    <reaction evidence="14">
        <text>propanoyl-CoA + hydrogencarbonate + ATP = (S)-methylmalonyl-CoA + ADP + phosphate + H(+)</text>
        <dbReference type="Rhea" id="RHEA:23720"/>
        <dbReference type="ChEBI" id="CHEBI:15378"/>
        <dbReference type="ChEBI" id="CHEBI:17544"/>
        <dbReference type="ChEBI" id="CHEBI:30616"/>
        <dbReference type="ChEBI" id="CHEBI:43474"/>
        <dbReference type="ChEBI" id="CHEBI:57327"/>
        <dbReference type="ChEBI" id="CHEBI:57392"/>
        <dbReference type="ChEBI" id="CHEBI:456216"/>
        <dbReference type="EC" id="6.4.1.3"/>
    </reaction>
    <physiologicalReaction direction="left-to-right" evidence="14">
        <dbReference type="Rhea" id="RHEA:23721"/>
    </physiologicalReaction>
</comment>
<organism evidence="19 20">
    <name type="scientific">Sphingomicrobium lutaoense</name>
    <dbReference type="NCBI Taxonomy" id="515949"/>
    <lineage>
        <taxon>Bacteria</taxon>
        <taxon>Pseudomonadati</taxon>
        <taxon>Pseudomonadota</taxon>
        <taxon>Alphaproteobacteria</taxon>
        <taxon>Sphingomonadales</taxon>
        <taxon>Sphingomonadaceae</taxon>
        <taxon>Sphingomicrobium</taxon>
    </lineage>
</organism>
<dbReference type="GO" id="GO:0046872">
    <property type="term" value="F:metal ion binding"/>
    <property type="evidence" value="ECO:0007669"/>
    <property type="project" value="UniProtKB-KW"/>
</dbReference>
<evidence type="ECO:0000256" key="15">
    <source>
        <dbReference type="PROSITE-ProRule" id="PRU00409"/>
    </source>
</evidence>
<dbReference type="UniPathway" id="UPA00945">
    <property type="reaction ID" value="UER00908"/>
</dbReference>
<evidence type="ECO:0000256" key="12">
    <source>
        <dbReference type="ARBA" id="ARBA00023211"/>
    </source>
</evidence>
<evidence type="ECO:0000256" key="4">
    <source>
        <dbReference type="ARBA" id="ARBA00022598"/>
    </source>
</evidence>
<dbReference type="SMART" id="SM00878">
    <property type="entry name" value="Biotin_carb_C"/>
    <property type="match status" value="1"/>
</dbReference>
<evidence type="ECO:0000256" key="14">
    <source>
        <dbReference type="ARBA" id="ARBA00049495"/>
    </source>
</evidence>
<dbReference type="GO" id="GO:0004658">
    <property type="term" value="F:propionyl-CoA carboxylase activity"/>
    <property type="evidence" value="ECO:0007669"/>
    <property type="project" value="UniProtKB-EC"/>
</dbReference>
<evidence type="ECO:0000256" key="5">
    <source>
        <dbReference type="ARBA" id="ARBA00022723"/>
    </source>
</evidence>
<dbReference type="EC" id="6.4.1.3" evidence="3"/>
<dbReference type="Pfam" id="PF02786">
    <property type="entry name" value="CPSase_L_D2"/>
    <property type="match status" value="1"/>
</dbReference>
<dbReference type="Gene3D" id="3.30.700.30">
    <property type="match status" value="1"/>
</dbReference>
<dbReference type="FunFam" id="2.40.50.100:FF:000003">
    <property type="entry name" value="Acetyl-CoA carboxylase biotin carboxyl carrier protein"/>
    <property type="match status" value="1"/>
</dbReference>
<dbReference type="PROSITE" id="PS00867">
    <property type="entry name" value="CPSASE_2"/>
    <property type="match status" value="1"/>
</dbReference>
<keyword evidence="9" id="KW-0809">Transit peptide</keyword>
<dbReference type="PROSITE" id="PS00866">
    <property type="entry name" value="CPSASE_1"/>
    <property type="match status" value="1"/>
</dbReference>
<proteinExistence type="predicted"/>
<keyword evidence="8" id="KW-0460">Magnesium</keyword>
<evidence type="ECO:0000256" key="9">
    <source>
        <dbReference type="ARBA" id="ARBA00022946"/>
    </source>
</evidence>
<evidence type="ECO:0000256" key="1">
    <source>
        <dbReference type="ARBA" id="ARBA00001953"/>
    </source>
</evidence>
<dbReference type="FunFam" id="3.30.470.20:FF:000028">
    <property type="entry name" value="Methylcrotonoyl-CoA carboxylase subunit alpha, mitochondrial"/>
    <property type="match status" value="1"/>
</dbReference>
<keyword evidence="4 19" id="KW-0436">Ligase</keyword>
<gene>
    <name evidence="19" type="ORF">FHS50_000083</name>
</gene>
<dbReference type="PROSITE" id="PS50975">
    <property type="entry name" value="ATP_GRASP"/>
    <property type="match status" value="1"/>
</dbReference>
<dbReference type="InterPro" id="IPR005481">
    <property type="entry name" value="BC-like_N"/>
</dbReference>
<dbReference type="RefSeq" id="WP_183932390.1">
    <property type="nucleotide sequence ID" value="NZ_JACICF010000001.1"/>
</dbReference>
<dbReference type="EMBL" id="JACICF010000001">
    <property type="protein sequence ID" value="MBB3763060.1"/>
    <property type="molecule type" value="Genomic_DNA"/>
</dbReference>
<feature type="domain" description="Lipoyl-binding" evidence="16">
    <location>
        <begin position="591"/>
        <end position="669"/>
    </location>
</feature>
<dbReference type="GO" id="GO:0005524">
    <property type="term" value="F:ATP binding"/>
    <property type="evidence" value="ECO:0007669"/>
    <property type="project" value="UniProtKB-UniRule"/>
</dbReference>
<evidence type="ECO:0000256" key="3">
    <source>
        <dbReference type="ARBA" id="ARBA00013050"/>
    </source>
</evidence>
<comment type="pathway">
    <text evidence="2">Metabolic intermediate metabolism; propanoyl-CoA degradation; succinyl-CoA from propanoyl-CoA: step 1/3.</text>
</comment>
<keyword evidence="6 15" id="KW-0547">Nucleotide-binding</keyword>
<dbReference type="Gene3D" id="2.40.50.100">
    <property type="match status" value="1"/>
</dbReference>
<protein>
    <recommendedName>
        <fullName evidence="3">propionyl-CoA carboxylase</fullName>
        <ecNumber evidence="3">6.4.1.3</ecNumber>
    </recommendedName>
</protein>
<keyword evidence="20" id="KW-1185">Reference proteome</keyword>
<feature type="domain" description="Biotin carboxylation" evidence="18">
    <location>
        <begin position="1"/>
        <end position="455"/>
    </location>
</feature>
<dbReference type="SUPFAM" id="SSF56059">
    <property type="entry name" value="Glutathione synthetase ATP-binding domain-like"/>
    <property type="match status" value="1"/>
</dbReference>
<dbReference type="InterPro" id="IPR050856">
    <property type="entry name" value="Biotin_carboxylase_complex"/>
</dbReference>
<evidence type="ECO:0000256" key="2">
    <source>
        <dbReference type="ARBA" id="ARBA00005060"/>
    </source>
</evidence>
<evidence type="ECO:0000259" key="18">
    <source>
        <dbReference type="PROSITE" id="PS50979"/>
    </source>
</evidence>
<keyword evidence="5" id="KW-0479">Metal-binding</keyword>
<keyword evidence="10" id="KW-0442">Lipid degradation</keyword>
<dbReference type="InterPro" id="IPR011053">
    <property type="entry name" value="Single_hybrid_motif"/>
</dbReference>
<evidence type="ECO:0000256" key="10">
    <source>
        <dbReference type="ARBA" id="ARBA00022963"/>
    </source>
</evidence>
<dbReference type="Pfam" id="PF02785">
    <property type="entry name" value="Biotin_carb_C"/>
    <property type="match status" value="1"/>
</dbReference>
<dbReference type="CDD" id="cd06850">
    <property type="entry name" value="biotinyl_domain"/>
    <property type="match status" value="1"/>
</dbReference>
<comment type="caution">
    <text evidence="19">The sequence shown here is derived from an EMBL/GenBank/DDBJ whole genome shotgun (WGS) entry which is preliminary data.</text>
</comment>
<evidence type="ECO:0000259" key="17">
    <source>
        <dbReference type="PROSITE" id="PS50975"/>
    </source>
</evidence>
<dbReference type="Pfam" id="PF18140">
    <property type="entry name" value="PCC_BT"/>
    <property type="match status" value="1"/>
</dbReference>
<dbReference type="InterPro" id="IPR005482">
    <property type="entry name" value="Biotin_COase_C"/>
</dbReference>
<evidence type="ECO:0000313" key="19">
    <source>
        <dbReference type="EMBL" id="MBB3763060.1"/>
    </source>
</evidence>
<dbReference type="InterPro" id="IPR011761">
    <property type="entry name" value="ATP-grasp"/>
</dbReference>
<name>A0A839YX46_9SPHN</name>
<dbReference type="PROSITE" id="PS50968">
    <property type="entry name" value="BIOTINYL_LIPOYL"/>
    <property type="match status" value="1"/>
</dbReference>
<evidence type="ECO:0000256" key="13">
    <source>
        <dbReference type="ARBA" id="ARBA00023267"/>
    </source>
</evidence>
<dbReference type="PROSITE" id="PS00188">
    <property type="entry name" value="BIOTIN"/>
    <property type="match status" value="1"/>
</dbReference>
<keyword evidence="13" id="KW-0092">Biotin</keyword>
<keyword evidence="7 15" id="KW-0067">ATP-binding</keyword>
<dbReference type="InterPro" id="IPR041265">
    <property type="entry name" value="PCC_BT"/>
</dbReference>
<dbReference type="FunFam" id="3.30.1490.20:FF:000003">
    <property type="entry name" value="acetyl-CoA carboxylase isoform X1"/>
    <property type="match status" value="1"/>
</dbReference>
<dbReference type="AlphaFoldDB" id="A0A839YX46"/>
<dbReference type="SUPFAM" id="SSF52440">
    <property type="entry name" value="PreATP-grasp domain"/>
    <property type="match status" value="1"/>
</dbReference>
<dbReference type="InterPro" id="IPR011764">
    <property type="entry name" value="Biotin_carboxylation_dom"/>
</dbReference>
<reference evidence="19 20" key="1">
    <citation type="submission" date="2020-08" db="EMBL/GenBank/DDBJ databases">
        <title>Genomic Encyclopedia of Type Strains, Phase IV (KMG-IV): sequencing the most valuable type-strain genomes for metagenomic binning, comparative biology and taxonomic classification.</title>
        <authorList>
            <person name="Goeker M."/>
        </authorList>
    </citation>
    <scope>NUCLEOTIDE SEQUENCE [LARGE SCALE GENOMIC DNA]</scope>
    <source>
        <strain evidence="19 20">DSM 24194</strain>
    </source>
</reference>
<comment type="cofactor">
    <cofactor evidence="1">
        <name>biotin</name>
        <dbReference type="ChEBI" id="CHEBI:57586"/>
    </cofactor>
</comment>
<dbReference type="Gene3D" id="3.30.470.20">
    <property type="entry name" value="ATP-grasp fold, B domain"/>
    <property type="match status" value="1"/>
</dbReference>
<dbReference type="SUPFAM" id="SSF51246">
    <property type="entry name" value="Rudiment single hybrid motif"/>
    <property type="match status" value="1"/>
</dbReference>
<evidence type="ECO:0000256" key="11">
    <source>
        <dbReference type="ARBA" id="ARBA00023098"/>
    </source>
</evidence>
<dbReference type="PANTHER" id="PTHR18866">
    <property type="entry name" value="CARBOXYLASE:PYRUVATE/ACETYL-COA/PROPIONYL-COA CARBOXYLASE"/>
    <property type="match status" value="1"/>
</dbReference>
<feature type="domain" description="ATP-grasp" evidence="17">
    <location>
        <begin position="120"/>
        <end position="321"/>
    </location>
</feature>
<dbReference type="InterPro" id="IPR005479">
    <property type="entry name" value="CPAse_ATP-bd"/>
</dbReference>
<dbReference type="Pfam" id="PF00364">
    <property type="entry name" value="Biotin_lipoyl"/>
    <property type="match status" value="1"/>
</dbReference>
<evidence type="ECO:0000259" key="16">
    <source>
        <dbReference type="PROSITE" id="PS50968"/>
    </source>
</evidence>
<evidence type="ECO:0000256" key="7">
    <source>
        <dbReference type="ARBA" id="ARBA00022840"/>
    </source>
</evidence>
<evidence type="ECO:0000313" key="20">
    <source>
        <dbReference type="Proteomes" id="UP000578569"/>
    </source>
</evidence>
<sequence>MFKKILIANRGEIACRVMRTAKRMGIATVAVYSDADAKAPHVKMADEAVHIGPAPAAESYLFAEKIIAACKETGAEAVHPGYGFLSERASFVEALDKAGITFIGPPAPAIAAMGDKIESKKLAKEAGVNVVPGYLGEIADTDEAVKIAGEIGYPVMMKASAGGGGKGMRLAYSEKDVREGFEATKREGLSSFGDDRVFIEKFIEEPRHIEIQVLGDKHGNIVYLGERECSIQRRHQKVIEEAPSPFVSPEMRKKMGEQAVALARAVDYHSAGTVELIVSGKDKTGDGFYFLEMNTRLQVEHPVTEEITGVDLVEQMIRVAYGEKLPFGQEDVKLDGWAIEARVYAEDPYRGFLPSTGRLTTYNPPEEQRGEDGVVRVDDGVAEGGEVSMFYDPMIAKLITHGESREQAIDLAVEALDAFQIEGLADNVDFLSALMQHERFRSGKLTTGFIAEEYPEGFEGAPASEELMRDLVALTALIAMTEETRMALIDGQLGDPVFPSPYQTVILEKKEYPVSIVPEEGATMISVGDGDPMEVIADYAPGQRLLVADVENRRRIVQVDRTARGYRLTTRGASHSARMLPRHVAQLSHHMIEKVAPDLSRFLMAPMPGLLTQLKVSEGDTVEVGQPLAVVEAMKMENILRAEKSGTVKTIPASEGESLMVDQVIMEFE</sequence>
<dbReference type="InterPro" id="IPR001882">
    <property type="entry name" value="Biotin_BS"/>
</dbReference>
<dbReference type="PROSITE" id="PS50979">
    <property type="entry name" value="BC"/>
    <property type="match status" value="1"/>
</dbReference>
<keyword evidence="12" id="KW-0464">Manganese</keyword>
<dbReference type="FunFam" id="3.40.50.20:FF:000010">
    <property type="entry name" value="Propionyl-CoA carboxylase subunit alpha"/>
    <property type="match status" value="1"/>
</dbReference>
<dbReference type="GO" id="GO:0016042">
    <property type="term" value="P:lipid catabolic process"/>
    <property type="evidence" value="ECO:0007669"/>
    <property type="project" value="UniProtKB-KW"/>
</dbReference>
<dbReference type="Proteomes" id="UP000578569">
    <property type="component" value="Unassembled WGS sequence"/>
</dbReference>